<keyword evidence="2" id="KW-0677">Repeat</keyword>
<dbReference type="InterPro" id="IPR056412">
    <property type="entry name" value="Ig_CycH"/>
</dbReference>
<feature type="domain" description="Cytochrome c-type biogenesis protein H Ig-like" evidence="7">
    <location>
        <begin position="325"/>
        <end position="423"/>
    </location>
</feature>
<keyword evidence="6" id="KW-1133">Transmembrane helix</keyword>
<dbReference type="RefSeq" id="WP_311367154.1">
    <property type="nucleotide sequence ID" value="NZ_JAVRHX010000001.1"/>
</dbReference>
<gene>
    <name evidence="9" type="primary">ccmI</name>
    <name evidence="9" type="ORF">RM552_02175</name>
</gene>
<name>A0ABU2ZNM1_9ALTE</name>
<dbReference type="Gene3D" id="1.25.40.10">
    <property type="entry name" value="Tetratricopeptide repeat domain"/>
    <property type="match status" value="1"/>
</dbReference>
<reference evidence="9 10" key="1">
    <citation type="submission" date="2023-09" db="EMBL/GenBank/DDBJ databases">
        <authorList>
            <person name="Rey-Velasco X."/>
        </authorList>
    </citation>
    <scope>NUCLEOTIDE SEQUENCE [LARGE SCALE GENOMIC DNA]</scope>
    <source>
        <strain evidence="9 10">P117</strain>
    </source>
</reference>
<feature type="transmembrane region" description="Helical" evidence="6">
    <location>
        <begin position="108"/>
        <end position="126"/>
    </location>
</feature>
<accession>A0ABU2ZNM1</accession>
<protein>
    <submittedName>
        <fullName evidence="9">C-type cytochrome biogenesis protein CcmI</fullName>
    </submittedName>
</protein>
<dbReference type="InterPro" id="IPR019734">
    <property type="entry name" value="TPR_rpt"/>
</dbReference>
<proteinExistence type="predicted"/>
<dbReference type="PANTHER" id="PTHR47870:SF1">
    <property type="entry name" value="CYTOCHROME C-TYPE BIOGENESIS PROTEIN CCMH"/>
    <property type="match status" value="1"/>
</dbReference>
<evidence type="ECO:0000313" key="9">
    <source>
        <dbReference type="EMBL" id="MDT0593648.1"/>
    </source>
</evidence>
<feature type="transmembrane region" description="Helical" evidence="6">
    <location>
        <begin position="6"/>
        <end position="29"/>
    </location>
</feature>
<dbReference type="Pfam" id="PF23914">
    <property type="entry name" value="TPR_CcmH_CycH"/>
    <property type="match status" value="1"/>
</dbReference>
<keyword evidence="6" id="KW-0812">Transmembrane</keyword>
<sequence length="455" mass="50216">MTNFYLAAAGLVLFAGVFVVFPILGAILANKQKQRRQLSNANVIKQRISELERELEEGLINPEDKESTIKELKLALVDETPLETQLQVEKSNAADTDSIVTQGYRQKLIYVLLAVPCIALGVWVYSQSNQLLGLQEYKQAQIDVEEIRARMQSSGAQSLTPDDYAKLALSIRRKLRDTPQDDNGWAFLGQINVAIGRMEEGIAAFKKALDINPQNHDVRFKFAEALMLSQDEQSLENAKRQLVYLIGQKPSERNYRLLLTATAIQLQDAELALANFNIIKDEINPESQFYQSLVAGLQNLGVNVMPANTNSIPDDLQTDTKETQIVIQVSVADELKSKLPQQGYLIVFAQNAESESRAPLAVKRMPLSKLPVTVSLSDSDAMIPAMNLSSAKLINVSARISLDADVMPKAGEFEGSVMQVTLTPSHLAQGNPVQGNEQSGQGTQNINLLIDKEIQ</sequence>
<evidence type="ECO:0000256" key="1">
    <source>
        <dbReference type="ARBA" id="ARBA00004196"/>
    </source>
</evidence>
<comment type="caution">
    <text evidence="9">The sequence shown here is derived from an EMBL/GenBank/DDBJ whole genome shotgun (WGS) entry which is preliminary data.</text>
</comment>
<evidence type="ECO:0000256" key="3">
    <source>
        <dbReference type="ARBA" id="ARBA00022748"/>
    </source>
</evidence>
<dbReference type="SUPFAM" id="SSF48452">
    <property type="entry name" value="TPR-like"/>
    <property type="match status" value="1"/>
</dbReference>
<dbReference type="EMBL" id="JAVRHX010000001">
    <property type="protein sequence ID" value="MDT0593648.1"/>
    <property type="molecule type" value="Genomic_DNA"/>
</dbReference>
<keyword evidence="4 5" id="KW-0802">TPR repeat</keyword>
<dbReference type="InterPro" id="IPR056413">
    <property type="entry name" value="TPR_CcmH_CycH"/>
</dbReference>
<dbReference type="InterPro" id="IPR017560">
    <property type="entry name" value="Cyt_c_biogenesis_CcmI"/>
</dbReference>
<organism evidence="9 10">
    <name type="scientific">Glaciecola petra</name>
    <dbReference type="NCBI Taxonomy" id="3075602"/>
    <lineage>
        <taxon>Bacteria</taxon>
        <taxon>Pseudomonadati</taxon>
        <taxon>Pseudomonadota</taxon>
        <taxon>Gammaproteobacteria</taxon>
        <taxon>Alteromonadales</taxon>
        <taxon>Alteromonadaceae</taxon>
        <taxon>Glaciecola</taxon>
    </lineage>
</organism>
<dbReference type="NCBIfam" id="TIGR03142">
    <property type="entry name" value="cytochro_ccmI"/>
    <property type="match status" value="1"/>
</dbReference>
<comment type="subcellular location">
    <subcellularLocation>
        <location evidence="1">Cell envelope</location>
    </subcellularLocation>
</comment>
<dbReference type="PROSITE" id="PS50005">
    <property type="entry name" value="TPR"/>
    <property type="match status" value="1"/>
</dbReference>
<evidence type="ECO:0000256" key="5">
    <source>
        <dbReference type="PROSITE-ProRule" id="PRU00339"/>
    </source>
</evidence>
<feature type="domain" description="Cytochrome c-type biogenesis protein H TPR" evidence="8">
    <location>
        <begin position="135"/>
        <end position="288"/>
    </location>
</feature>
<evidence type="ECO:0000313" key="10">
    <source>
        <dbReference type="Proteomes" id="UP001253545"/>
    </source>
</evidence>
<evidence type="ECO:0000256" key="2">
    <source>
        <dbReference type="ARBA" id="ARBA00022737"/>
    </source>
</evidence>
<keyword evidence="3" id="KW-0201">Cytochrome c-type biogenesis</keyword>
<feature type="repeat" description="TPR" evidence="5">
    <location>
        <begin position="182"/>
        <end position="215"/>
    </location>
</feature>
<dbReference type="InterPro" id="IPR051263">
    <property type="entry name" value="C-type_cytochrome_biogenesis"/>
</dbReference>
<evidence type="ECO:0000256" key="6">
    <source>
        <dbReference type="SAM" id="Phobius"/>
    </source>
</evidence>
<dbReference type="PANTHER" id="PTHR47870">
    <property type="entry name" value="CYTOCHROME C-TYPE BIOGENESIS PROTEIN CCMH"/>
    <property type="match status" value="1"/>
</dbReference>
<keyword evidence="6" id="KW-0472">Membrane</keyword>
<dbReference type="InterPro" id="IPR011990">
    <property type="entry name" value="TPR-like_helical_dom_sf"/>
</dbReference>
<dbReference type="Pfam" id="PF23892">
    <property type="entry name" value="Ig_CycH"/>
    <property type="match status" value="1"/>
</dbReference>
<dbReference type="Proteomes" id="UP001253545">
    <property type="component" value="Unassembled WGS sequence"/>
</dbReference>
<keyword evidence="10" id="KW-1185">Reference proteome</keyword>
<evidence type="ECO:0000259" key="7">
    <source>
        <dbReference type="Pfam" id="PF23892"/>
    </source>
</evidence>
<evidence type="ECO:0000259" key="8">
    <source>
        <dbReference type="Pfam" id="PF23914"/>
    </source>
</evidence>
<evidence type="ECO:0000256" key="4">
    <source>
        <dbReference type="ARBA" id="ARBA00022803"/>
    </source>
</evidence>